<dbReference type="Proteomes" id="UP001152795">
    <property type="component" value="Unassembled WGS sequence"/>
</dbReference>
<dbReference type="AlphaFoldDB" id="A0A6S7GDX1"/>
<comment type="caution">
    <text evidence="1">The sequence shown here is derived from an EMBL/GenBank/DDBJ whole genome shotgun (WGS) entry which is preliminary data.</text>
</comment>
<protein>
    <submittedName>
        <fullName evidence="1">Uncharacterized protein</fullName>
    </submittedName>
</protein>
<sequence>MAVEKASISVAVEIVGFILNKVRDCASNKLKDGDLTNEELRQVLLRDLKEINTKLDSLSLKDLYASRSFLKEGLSVLIIALGQPSEDQETHEGPDEATAISTDSASSSLNEVLTLPQAIQKLQITSEKRLEEAKKSFQKARERAIDAFNNKSLSIKDRIVACKIRVAARIFESGLEDPETAVTTCLLALEELHGLPAIQDMFKVFLNGGMRSWRNKAERLENIMSVLFINDALFHFAAKCSSKYPNVFTWPGIELEDRAFHPILHVYVIGKKTTIGEEFGQQLKRMVIDKRTSVVAYARAYARADDNAHADARVDARVRVRARGAQYASYKTRSLARLREYVDIAPDAFADAYVNSYGRGWYFAVNSRGEIILLFDEKIAVIYWSGESKDVIFSDLSETKVVAQERRAVAVDSDDNVYVLRYLKTRDENGIKGTFVLCVLDGNYNIKHDNTLLDFLNAGEYKGMRISIDKNKNTIFIKQEDTQVFVCDNRGKLKFKLKRNRYSITNIGITNKNEIMIPSYDGAVHVYTTEGNLKSKIKVPEGHDVLQVAFHHDLCKIVILTFWRDRQSRFLLCYSETGELEHSVRDISRLSEIASHHSGKFAIFQDKSITLI</sequence>
<reference evidence="1" key="1">
    <citation type="submission" date="2020-04" db="EMBL/GenBank/DDBJ databases">
        <authorList>
            <person name="Alioto T."/>
            <person name="Alioto T."/>
            <person name="Gomez Garrido J."/>
        </authorList>
    </citation>
    <scope>NUCLEOTIDE SEQUENCE</scope>
    <source>
        <strain evidence="1">A484AB</strain>
    </source>
</reference>
<name>A0A6S7GDX1_PARCT</name>
<organism evidence="1 2">
    <name type="scientific">Paramuricea clavata</name>
    <name type="common">Red gorgonian</name>
    <name type="synonym">Violescent sea-whip</name>
    <dbReference type="NCBI Taxonomy" id="317549"/>
    <lineage>
        <taxon>Eukaryota</taxon>
        <taxon>Metazoa</taxon>
        <taxon>Cnidaria</taxon>
        <taxon>Anthozoa</taxon>
        <taxon>Octocorallia</taxon>
        <taxon>Malacalcyonacea</taxon>
        <taxon>Plexauridae</taxon>
        <taxon>Paramuricea</taxon>
    </lineage>
</organism>
<gene>
    <name evidence="1" type="ORF">PACLA_8A017127</name>
</gene>
<evidence type="ECO:0000313" key="2">
    <source>
        <dbReference type="Proteomes" id="UP001152795"/>
    </source>
</evidence>
<proteinExistence type="predicted"/>
<keyword evidence="2" id="KW-1185">Reference proteome</keyword>
<accession>A0A6S7GDX1</accession>
<dbReference type="SUPFAM" id="SSF101898">
    <property type="entry name" value="NHL repeat"/>
    <property type="match status" value="1"/>
</dbReference>
<dbReference type="EMBL" id="CACRXK020001886">
    <property type="protein sequence ID" value="CAB3991614.1"/>
    <property type="molecule type" value="Genomic_DNA"/>
</dbReference>
<evidence type="ECO:0000313" key="1">
    <source>
        <dbReference type="EMBL" id="CAB3991614.1"/>
    </source>
</evidence>